<protein>
    <recommendedName>
        <fullName evidence="3">Methyltransferase type 11 domain-containing protein</fullName>
    </recommendedName>
</protein>
<dbReference type="SUPFAM" id="SSF53335">
    <property type="entry name" value="S-adenosyl-L-methionine-dependent methyltransferases"/>
    <property type="match status" value="1"/>
</dbReference>
<dbReference type="Pfam" id="PF13489">
    <property type="entry name" value="Methyltransf_23"/>
    <property type="match status" value="1"/>
</dbReference>
<dbReference type="InterPro" id="IPR029063">
    <property type="entry name" value="SAM-dependent_MTases_sf"/>
</dbReference>
<accession>A0A1F7TXJ7</accession>
<name>A0A1F7TXJ7_9BACT</name>
<dbReference type="STRING" id="1802389.A3C17_02205"/>
<evidence type="ECO:0008006" key="3">
    <source>
        <dbReference type="Google" id="ProtNLM"/>
    </source>
</evidence>
<proteinExistence type="predicted"/>
<comment type="caution">
    <text evidence="1">The sequence shown here is derived from an EMBL/GenBank/DDBJ whole genome shotgun (WGS) entry which is preliminary data.</text>
</comment>
<evidence type="ECO:0000313" key="2">
    <source>
        <dbReference type="Proteomes" id="UP000177097"/>
    </source>
</evidence>
<dbReference type="Gene3D" id="3.40.50.150">
    <property type="entry name" value="Vaccinia Virus protein VP39"/>
    <property type="match status" value="1"/>
</dbReference>
<dbReference type="AlphaFoldDB" id="A0A1F7TXJ7"/>
<dbReference type="EMBL" id="MGDX01000026">
    <property type="protein sequence ID" value="OGL70725.1"/>
    <property type="molecule type" value="Genomic_DNA"/>
</dbReference>
<gene>
    <name evidence="1" type="ORF">A3C17_02205</name>
</gene>
<organism evidence="1 2">
    <name type="scientific">Candidatus Uhrbacteria bacterium RIFCSPHIGHO2_02_FULL_53_13</name>
    <dbReference type="NCBI Taxonomy" id="1802389"/>
    <lineage>
        <taxon>Bacteria</taxon>
        <taxon>Candidatus Uhriibacteriota</taxon>
    </lineage>
</organism>
<sequence length="301" mass="35299">MMNTYVLKTRLRLLFELPPKVVLQKIRKRFKGHEMDEFVLEDVVEPELTVNKHLRPQRMINFLWRYETIIRRVQPSWNLNFSGQRVLEVGGGPLLGLAPIALFLGCEHYCFVEPSYNARILEHPKAKEYFRGVHEDLCALYGERMGLEEFLRLLKERVYVQKKTLEAFEDSETYSIVFSNAVFEHIQDVPAAVQKLKRLSAENSTFIHLVNFGNHRESENPFGGLYTRSKEEYWKTYGKGINTLRANDILRCLMDAGFSTTMIPYVVVERLKERPNEWWKAHHTDDELRCRVALFVNTPTA</sequence>
<evidence type="ECO:0000313" key="1">
    <source>
        <dbReference type="EMBL" id="OGL70725.1"/>
    </source>
</evidence>
<reference evidence="1 2" key="1">
    <citation type="journal article" date="2016" name="Nat. Commun.">
        <title>Thousands of microbial genomes shed light on interconnected biogeochemical processes in an aquifer system.</title>
        <authorList>
            <person name="Anantharaman K."/>
            <person name="Brown C.T."/>
            <person name="Hug L.A."/>
            <person name="Sharon I."/>
            <person name="Castelle C.J."/>
            <person name="Probst A.J."/>
            <person name="Thomas B.C."/>
            <person name="Singh A."/>
            <person name="Wilkins M.J."/>
            <person name="Karaoz U."/>
            <person name="Brodie E.L."/>
            <person name="Williams K.H."/>
            <person name="Hubbard S.S."/>
            <person name="Banfield J.F."/>
        </authorList>
    </citation>
    <scope>NUCLEOTIDE SEQUENCE [LARGE SCALE GENOMIC DNA]</scope>
</reference>
<dbReference type="Proteomes" id="UP000177097">
    <property type="component" value="Unassembled WGS sequence"/>
</dbReference>